<dbReference type="Pfam" id="PF04102">
    <property type="entry name" value="SlyX"/>
    <property type="match status" value="1"/>
</dbReference>
<dbReference type="AlphaFoldDB" id="A0A2W4RKQ5"/>
<proteinExistence type="predicted"/>
<evidence type="ECO:0000313" key="2">
    <source>
        <dbReference type="Proteomes" id="UP000249396"/>
    </source>
</evidence>
<dbReference type="InterPro" id="IPR007236">
    <property type="entry name" value="SlyX"/>
</dbReference>
<dbReference type="Proteomes" id="UP000249396">
    <property type="component" value="Unassembled WGS sequence"/>
</dbReference>
<gene>
    <name evidence="1" type="ORF">DM484_02935</name>
</gene>
<protein>
    <submittedName>
        <fullName evidence="1">SlyX protein</fullName>
    </submittedName>
</protein>
<reference evidence="1 2" key="1">
    <citation type="journal article" date="2018" name="Aquat. Microb. Ecol.">
        <title>Gammaproteobacterial methanotrophs dominate.</title>
        <authorList>
            <person name="Rissanen A.J."/>
            <person name="Saarenheimo J."/>
            <person name="Tiirola M."/>
            <person name="Peura S."/>
            <person name="Aalto S.L."/>
            <person name="Karvinen A."/>
            <person name="Nykanen H."/>
        </authorList>
    </citation>
    <scope>NUCLEOTIDE SEQUENCE [LARGE SCALE GENOMIC DNA]</scope>
    <source>
        <strain evidence="1">AMbin10</strain>
    </source>
</reference>
<name>A0A2W4RKQ5_9GAMM</name>
<sequence length="67" mass="7922">MHRLIEIETKLAFQEDAIQTLNDVVCRQQRQIEQLEATLTLLIDRYRQISETQESGNKPVDEKPPHY</sequence>
<dbReference type="EMBL" id="QJPH01000154">
    <property type="protein sequence ID" value="PZN84445.1"/>
    <property type="molecule type" value="Genomic_DNA"/>
</dbReference>
<organism evidence="1 2">
    <name type="scientific">Candidatus Methylumidiphilus alinenensis</name>
    <dbReference type="NCBI Taxonomy" id="2202197"/>
    <lineage>
        <taxon>Bacteria</taxon>
        <taxon>Pseudomonadati</taxon>
        <taxon>Pseudomonadota</taxon>
        <taxon>Gammaproteobacteria</taxon>
        <taxon>Methylococcales</taxon>
        <taxon>Candidatus Methylumidiphilus</taxon>
    </lineage>
</organism>
<accession>A0A2W4RKQ5</accession>
<evidence type="ECO:0000313" key="1">
    <source>
        <dbReference type="EMBL" id="PZN84445.1"/>
    </source>
</evidence>
<dbReference type="PANTHER" id="PTHR36508:SF1">
    <property type="entry name" value="PROTEIN SLYX"/>
    <property type="match status" value="1"/>
</dbReference>
<dbReference type="PANTHER" id="PTHR36508">
    <property type="entry name" value="PROTEIN SLYX"/>
    <property type="match status" value="1"/>
</dbReference>
<dbReference type="Gene3D" id="1.20.5.300">
    <property type="match status" value="1"/>
</dbReference>
<comment type="caution">
    <text evidence="1">The sequence shown here is derived from an EMBL/GenBank/DDBJ whole genome shotgun (WGS) entry which is preliminary data.</text>
</comment>